<dbReference type="AlphaFoldDB" id="A0A9Q0R0U7"/>
<evidence type="ECO:0000313" key="2">
    <source>
        <dbReference type="EMBL" id="KAJ4978869.1"/>
    </source>
</evidence>
<reference evidence="2" key="1">
    <citation type="journal article" date="2023" name="Plant J.">
        <title>The genome of the king protea, Protea cynaroides.</title>
        <authorList>
            <person name="Chang J."/>
            <person name="Duong T.A."/>
            <person name="Schoeman C."/>
            <person name="Ma X."/>
            <person name="Roodt D."/>
            <person name="Barker N."/>
            <person name="Li Z."/>
            <person name="Van de Peer Y."/>
            <person name="Mizrachi E."/>
        </authorList>
    </citation>
    <scope>NUCLEOTIDE SEQUENCE</scope>
    <source>
        <tissue evidence="2">Young leaves</tissue>
    </source>
</reference>
<name>A0A9Q0R0U7_9MAGN</name>
<comment type="caution">
    <text evidence="2">The sequence shown here is derived from an EMBL/GenBank/DDBJ whole genome shotgun (WGS) entry which is preliminary data.</text>
</comment>
<dbReference type="EMBL" id="JAMYWD010000002">
    <property type="protein sequence ID" value="KAJ4978869.1"/>
    <property type="molecule type" value="Genomic_DNA"/>
</dbReference>
<dbReference type="InterPro" id="IPR017451">
    <property type="entry name" value="F-box-assoc_interact_dom"/>
</dbReference>
<dbReference type="PANTHER" id="PTHR31111:SF134">
    <property type="entry name" value="F-BOX ASSOCIATED INTERACTION DOMAIN-CONTAINING PROTEIN"/>
    <property type="match status" value="1"/>
</dbReference>
<keyword evidence="3" id="KW-1185">Reference proteome</keyword>
<feature type="domain" description="F-box associated beta-propeller type 1" evidence="1">
    <location>
        <begin position="14"/>
        <end position="168"/>
    </location>
</feature>
<dbReference type="OrthoDB" id="591557at2759"/>
<gene>
    <name evidence="2" type="ORF">NE237_009649</name>
</gene>
<dbReference type="InterPro" id="IPR006527">
    <property type="entry name" value="F-box-assoc_dom_typ1"/>
</dbReference>
<dbReference type="Proteomes" id="UP001141806">
    <property type="component" value="Unassembled WGS sequence"/>
</dbReference>
<evidence type="ECO:0000313" key="3">
    <source>
        <dbReference type="Proteomes" id="UP001141806"/>
    </source>
</evidence>
<dbReference type="PANTHER" id="PTHR31111">
    <property type="entry name" value="BNAA05G37150D PROTEIN-RELATED"/>
    <property type="match status" value="1"/>
</dbReference>
<dbReference type="NCBIfam" id="TIGR01640">
    <property type="entry name" value="F_box_assoc_1"/>
    <property type="match status" value="1"/>
</dbReference>
<proteinExistence type="predicted"/>
<accession>A0A9Q0R0U7</accession>
<organism evidence="2 3">
    <name type="scientific">Protea cynaroides</name>
    <dbReference type="NCBI Taxonomy" id="273540"/>
    <lineage>
        <taxon>Eukaryota</taxon>
        <taxon>Viridiplantae</taxon>
        <taxon>Streptophyta</taxon>
        <taxon>Embryophyta</taxon>
        <taxon>Tracheophyta</taxon>
        <taxon>Spermatophyta</taxon>
        <taxon>Magnoliopsida</taxon>
        <taxon>Proteales</taxon>
        <taxon>Proteaceae</taxon>
        <taxon>Protea</taxon>
    </lineage>
</organism>
<protein>
    <recommendedName>
        <fullName evidence="1">F-box associated beta-propeller type 1 domain-containing protein</fullName>
    </recommendedName>
</protein>
<evidence type="ECO:0000259" key="1">
    <source>
        <dbReference type="Pfam" id="PF07734"/>
    </source>
</evidence>
<sequence length="234" mass="26908">MISYRRIEQNVPCGDVYVYTLGANPSWRSIGPTEYDIEYGHHALVNGAIHWMAYGANPWVENGTGSFTMTMVLISFDFGDEKFRELSLPEIFGDEDIKYHLKLVELGGFLSLYLHKDKFFFEIWVMKNYGDEQSWTKVFSVARPILSTFWGSFKPLVILKKDEEILCESDYEFFILNVVKNEIRILHPSGEHYNSGKEMYFESLVSLRVDGGTDLANKLERKDGKILALEATGD</sequence>
<dbReference type="Pfam" id="PF07734">
    <property type="entry name" value="FBA_1"/>
    <property type="match status" value="1"/>
</dbReference>